<dbReference type="Pfam" id="PF24809">
    <property type="entry name" value="DUF7708"/>
    <property type="match status" value="1"/>
</dbReference>
<dbReference type="Pfam" id="PF22939">
    <property type="entry name" value="WHD_GPIID"/>
    <property type="match status" value="1"/>
</dbReference>
<evidence type="ECO:0000256" key="2">
    <source>
        <dbReference type="SAM" id="MobiDB-lite"/>
    </source>
</evidence>
<protein>
    <submittedName>
        <fullName evidence="6">Uncharacterized protein</fullName>
    </submittedName>
</protein>
<dbReference type="Gene3D" id="3.40.50.300">
    <property type="entry name" value="P-loop containing nucleotide triphosphate hydrolases"/>
    <property type="match status" value="1"/>
</dbReference>
<dbReference type="InterPro" id="IPR027417">
    <property type="entry name" value="P-loop_NTPase"/>
</dbReference>
<dbReference type="SUPFAM" id="SSF52540">
    <property type="entry name" value="P-loop containing nucleoside triphosphate hydrolases"/>
    <property type="match status" value="1"/>
</dbReference>
<evidence type="ECO:0000259" key="5">
    <source>
        <dbReference type="Pfam" id="PF24883"/>
    </source>
</evidence>
<dbReference type="InterPro" id="IPR056125">
    <property type="entry name" value="DUF7708"/>
</dbReference>
<dbReference type="PANTHER" id="PTHR10039">
    <property type="entry name" value="AMELOGENIN"/>
    <property type="match status" value="1"/>
</dbReference>
<evidence type="ECO:0000256" key="1">
    <source>
        <dbReference type="ARBA" id="ARBA00022737"/>
    </source>
</evidence>
<evidence type="ECO:0000259" key="4">
    <source>
        <dbReference type="Pfam" id="PF24809"/>
    </source>
</evidence>
<feature type="domain" description="DUF7708" evidence="4">
    <location>
        <begin position="86"/>
        <end position="225"/>
    </location>
</feature>
<evidence type="ECO:0000313" key="6">
    <source>
        <dbReference type="EMBL" id="RSL50405.1"/>
    </source>
</evidence>
<organism evidence="6 7">
    <name type="scientific">Fusarium duplospermum</name>
    <dbReference type="NCBI Taxonomy" id="1325734"/>
    <lineage>
        <taxon>Eukaryota</taxon>
        <taxon>Fungi</taxon>
        <taxon>Dikarya</taxon>
        <taxon>Ascomycota</taxon>
        <taxon>Pezizomycotina</taxon>
        <taxon>Sordariomycetes</taxon>
        <taxon>Hypocreomycetidae</taxon>
        <taxon>Hypocreales</taxon>
        <taxon>Nectriaceae</taxon>
        <taxon>Fusarium</taxon>
        <taxon>Fusarium solani species complex</taxon>
    </lineage>
</organism>
<reference evidence="6 7" key="1">
    <citation type="submission" date="2017-06" db="EMBL/GenBank/DDBJ databases">
        <title>Comparative genomic analysis of Ambrosia Fusariam Clade fungi.</title>
        <authorList>
            <person name="Stajich J.E."/>
            <person name="Carrillo J."/>
            <person name="Kijimoto T."/>
            <person name="Eskalen A."/>
            <person name="O'Donnell K."/>
            <person name="Kasson M."/>
        </authorList>
    </citation>
    <scope>NUCLEOTIDE SEQUENCE [LARGE SCALE GENOMIC DNA]</scope>
    <source>
        <strain evidence="6 7">NRRL62584</strain>
    </source>
</reference>
<dbReference type="InterPro" id="IPR054471">
    <property type="entry name" value="GPIID_WHD"/>
</dbReference>
<comment type="caution">
    <text evidence="6">The sequence shown here is derived from an EMBL/GenBank/DDBJ whole genome shotgun (WGS) entry which is preliminary data.</text>
</comment>
<evidence type="ECO:0000259" key="3">
    <source>
        <dbReference type="Pfam" id="PF22939"/>
    </source>
</evidence>
<sequence>MSLLNAPSSQDVALAQLPARQADQTAAVNDLEKTIASFQAILTDDDRKNLQQLKAEPHDAQSIIMFTARLDRSDPNRKGKSVASRLASFLQTIEQFTPIVDTYIQSNPDIAALVWGSVKLTFLLLANFTSYFQSFVDLLSGFGSLCSRFAEYQVIYKDFPRLKISICGFHSSVVNCCEKIVLATRRPMKSQAWMAITQSFPGEMRGYVDEIKSKAEIVRDDIQLAKAQSDNEEHQLQAKARQKAEESHRSLSSLLRKVKSETRLIGDHAIRETAEQRRHRLLKDLSSHNYTSAFNNARNKRHRGTAEWAFNTAQFQNWLTGEGPAVLHVTGKIGSGKTILATHFQHIIASYPNANLTSQPNQFISFFFSRFDDPTTLTSDTIIRSLLQQLLSVAPMETMDPFLASEIADFLQKAHSNFFSLDTLGKLYVAASKFTQDWFILVDGVDECESKQQQLLCSFLSRFLNNCSRQHRVRVMLSGRETTKQEIDLSFGAVERLMAGTSNTSADIVAFAEDVIDTKLARGELVVRDPDVVGDILKTIASKEEGMFLWAFLVIEDICSGTNDKEIREALQDIPTDLPTTFDRALGRIAKRRKQKIARQIFGWTTAARQPLTLTQLQEALSVKVGQRNLHPDDLVSAMDRITGWCENLVCVEETDNTVHFSHHSIREYLLQYKSGDLEDFHVNLEESDHHAGEVCITYLYLENLNRTLIEGEKAEPHPGLTVAMEGLSEQMVRTAVGGSMGALAGRWTSRVVKSSARSARPATGDAAIRSTLGNLRHARPDSREIECAFRKYAEDNWFLHRTRLVHTSNQAENSMWNLVCRLLRSPHQRENLPWNNMLETITFCIAAGFGPWPASEKVVEASQSCQCSNNRFHDFCKLIPTGYSGEQRRRLSEIAIVALCALTKANFGELPSVVNDYSIVFTARTSNNMSVVDIAAEQNDLDGLHFLESLFQQYWNEPGAFESTKRQREIKELAFNGLCTALRSGSSNNAKYLFEQCVNLFSPESANQFKTDDIMHLHDGLREAVKFEWPFGTTKSILSWFFRSVAVKRDTEATMKINQLIQEAVESDNWKLAAAVVDAVSGLKFDKAESDDPFFNMTLEAMSCQKCRERQSWPEHNDTQLLFAGQHYKLCSTHKRQAQATLDPRFYLTPDKKSLKLRSSELEQDEQRSDAEIEEDSVVCKPLEE</sequence>
<dbReference type="AlphaFoldDB" id="A0A428PBM3"/>
<accession>A0A428PBM3</accession>
<gene>
    <name evidence="6" type="ORF">CEP54_011945</name>
</gene>
<feature type="region of interest" description="Disordered" evidence="2">
    <location>
        <begin position="1158"/>
        <end position="1186"/>
    </location>
</feature>
<name>A0A428PBM3_9HYPO</name>
<dbReference type="OrthoDB" id="7464126at2759"/>
<keyword evidence="7" id="KW-1185">Reference proteome</keyword>
<dbReference type="STRING" id="1325734.A0A428PBM3"/>
<dbReference type="EMBL" id="NKCI01000164">
    <property type="protein sequence ID" value="RSL50405.1"/>
    <property type="molecule type" value="Genomic_DNA"/>
</dbReference>
<proteinExistence type="predicted"/>
<dbReference type="InterPro" id="IPR056884">
    <property type="entry name" value="NPHP3-like_N"/>
</dbReference>
<evidence type="ECO:0000313" key="7">
    <source>
        <dbReference type="Proteomes" id="UP000288168"/>
    </source>
</evidence>
<feature type="compositionally biased region" description="Basic and acidic residues" evidence="2">
    <location>
        <begin position="1158"/>
        <end position="1172"/>
    </location>
</feature>
<dbReference type="Pfam" id="PF24883">
    <property type="entry name" value="NPHP3_N"/>
    <property type="match status" value="1"/>
</dbReference>
<feature type="compositionally biased region" description="Basic and acidic residues" evidence="2">
    <location>
        <begin position="229"/>
        <end position="249"/>
    </location>
</feature>
<keyword evidence="1" id="KW-0677">Repeat</keyword>
<feature type="region of interest" description="Disordered" evidence="2">
    <location>
        <begin position="229"/>
        <end position="252"/>
    </location>
</feature>
<feature type="domain" description="GPI inositol-deacylase winged helix" evidence="3">
    <location>
        <begin position="592"/>
        <end position="673"/>
    </location>
</feature>
<dbReference type="PANTHER" id="PTHR10039:SF10">
    <property type="entry name" value="NACHT DOMAIN-CONTAINING PROTEIN"/>
    <property type="match status" value="1"/>
</dbReference>
<dbReference type="Proteomes" id="UP000288168">
    <property type="component" value="Unassembled WGS sequence"/>
</dbReference>
<feature type="domain" description="Nephrocystin 3-like N-terminal" evidence="5">
    <location>
        <begin position="304"/>
        <end position="480"/>
    </location>
</feature>